<sequence>MGVSDRDLVMRFARMYTDAGSDVLDQMNFHHPALPRRPPLKPVVGVALRYTGECGRISIMCGGLIEACFVCVPLQTMWSGDGNWTLMAYRLTLKALPFVGVMFAGGC</sequence>
<accession>A0A2T2WF51</accession>
<evidence type="ECO:0000313" key="1">
    <source>
        <dbReference type="EMBL" id="PSR20875.1"/>
    </source>
</evidence>
<protein>
    <submittedName>
        <fullName evidence="1">Uncharacterized protein</fullName>
    </submittedName>
</protein>
<comment type="caution">
    <text evidence="1">The sequence shown here is derived from an EMBL/GenBank/DDBJ whole genome shotgun (WGS) entry which is preliminary data.</text>
</comment>
<dbReference type="AlphaFoldDB" id="A0A2T2WF51"/>
<gene>
    <name evidence="1" type="ORF">C7B45_12995</name>
</gene>
<reference evidence="1 2" key="1">
    <citation type="journal article" date="2014" name="BMC Genomics">
        <title>Comparison of environmental and isolate Sulfobacillus genomes reveals diverse carbon, sulfur, nitrogen, and hydrogen metabolisms.</title>
        <authorList>
            <person name="Justice N.B."/>
            <person name="Norman A."/>
            <person name="Brown C.T."/>
            <person name="Singh A."/>
            <person name="Thomas B.C."/>
            <person name="Banfield J.F."/>
        </authorList>
    </citation>
    <scope>NUCLEOTIDE SEQUENCE [LARGE SCALE GENOMIC DNA]</scope>
    <source>
        <strain evidence="1">AMDSBA3</strain>
    </source>
</reference>
<dbReference type="EMBL" id="PXYV01000048">
    <property type="protein sequence ID" value="PSR20875.1"/>
    <property type="molecule type" value="Genomic_DNA"/>
</dbReference>
<proteinExistence type="predicted"/>
<name>A0A2T2WF51_9FIRM</name>
<dbReference type="Proteomes" id="UP000241848">
    <property type="component" value="Unassembled WGS sequence"/>
</dbReference>
<evidence type="ECO:0000313" key="2">
    <source>
        <dbReference type="Proteomes" id="UP000241848"/>
    </source>
</evidence>
<organism evidence="1 2">
    <name type="scientific">Sulfobacillus acidophilus</name>
    <dbReference type="NCBI Taxonomy" id="53633"/>
    <lineage>
        <taxon>Bacteria</taxon>
        <taxon>Bacillati</taxon>
        <taxon>Bacillota</taxon>
        <taxon>Clostridia</taxon>
        <taxon>Eubacteriales</taxon>
        <taxon>Clostridiales Family XVII. Incertae Sedis</taxon>
        <taxon>Sulfobacillus</taxon>
    </lineage>
</organism>